<dbReference type="PANTHER" id="PTHR33835">
    <property type="entry name" value="YALI0C07656P"/>
    <property type="match status" value="1"/>
</dbReference>
<dbReference type="Proteomes" id="UP000249123">
    <property type="component" value="Unassembled WGS sequence"/>
</dbReference>
<dbReference type="Pfam" id="PF14234">
    <property type="entry name" value="DUF4336"/>
    <property type="match status" value="1"/>
</dbReference>
<gene>
    <name evidence="1" type="ORF">HY3_08945</name>
</gene>
<dbReference type="InterPro" id="IPR036866">
    <property type="entry name" value="RibonucZ/Hydroxyglut_hydro"/>
</dbReference>
<sequence length="234" mass="26998">MLTEIDDNIWLADGPNVNFYGCPYPTRMVIVRLPDGDLWVWSPIRLTDDLQEAVNALGHVVHLVSPNKIHHLFLQDWNAVWPDAKLWGPASTIKKRSDLNFEPALEHTPPADWQGVIDQFWFRGSVAMDEIAFLHTPSGTAIFADLSENFSQSFLEANWKNWQRMIANLWGIVQGKGYAPLEWRLSWIDRTSARKTILRLIGRKPEHVIMAHGEWIDTSADVFLRRAFSWLLKE</sequence>
<dbReference type="STRING" id="1280941.HY2_08345"/>
<comment type="caution">
    <text evidence="1">The sequence shown here is derived from an EMBL/GenBank/DDBJ whole genome shotgun (WGS) entry which is preliminary data.</text>
</comment>
<proteinExistence type="predicted"/>
<reference evidence="1 2" key="1">
    <citation type="submission" date="2013-04" db="EMBL/GenBank/DDBJ databases">
        <title>Hyphomonas sp. T24B3 Genome Sequencing.</title>
        <authorList>
            <person name="Lai Q."/>
            <person name="Shao Z."/>
        </authorList>
    </citation>
    <scope>NUCLEOTIDE SEQUENCE [LARGE SCALE GENOMIC DNA]</scope>
    <source>
        <strain evidence="1 2">T24B3</strain>
    </source>
</reference>
<accession>A0A062U708</accession>
<dbReference type="SUPFAM" id="SSF56281">
    <property type="entry name" value="Metallo-hydrolase/oxidoreductase"/>
    <property type="match status" value="1"/>
</dbReference>
<dbReference type="eggNOG" id="COG4221">
    <property type="taxonomic scope" value="Bacteria"/>
</dbReference>
<dbReference type="InterPro" id="IPR025638">
    <property type="entry name" value="DUF4336"/>
</dbReference>
<dbReference type="PANTHER" id="PTHR33835:SF1">
    <property type="entry name" value="METALLO-BETA-LACTAMASE DOMAIN-CONTAINING PROTEIN"/>
    <property type="match status" value="1"/>
</dbReference>
<organism evidence="1 2">
    <name type="scientific">Hyphomonas pacifica</name>
    <dbReference type="NCBI Taxonomy" id="1280941"/>
    <lineage>
        <taxon>Bacteria</taxon>
        <taxon>Pseudomonadati</taxon>
        <taxon>Pseudomonadota</taxon>
        <taxon>Alphaproteobacteria</taxon>
        <taxon>Hyphomonadales</taxon>
        <taxon>Hyphomonadaceae</taxon>
        <taxon>Hyphomonas</taxon>
    </lineage>
</organism>
<dbReference type="RefSeq" id="WP_034824428.1">
    <property type="nucleotide sequence ID" value="NZ_AWFA01000005.1"/>
</dbReference>
<dbReference type="AlphaFoldDB" id="A0A062U708"/>
<evidence type="ECO:0000313" key="1">
    <source>
        <dbReference type="EMBL" id="RAN35187.1"/>
    </source>
</evidence>
<protein>
    <submittedName>
        <fullName evidence="1">Uncharacterized protein</fullName>
    </submittedName>
</protein>
<dbReference type="EMBL" id="AWFB01000006">
    <property type="protein sequence ID" value="RAN35187.1"/>
    <property type="molecule type" value="Genomic_DNA"/>
</dbReference>
<dbReference type="OrthoDB" id="450111at2"/>
<name>A0A062U708_9PROT</name>
<evidence type="ECO:0000313" key="2">
    <source>
        <dbReference type="Proteomes" id="UP000249123"/>
    </source>
</evidence>
<keyword evidence="2" id="KW-1185">Reference proteome</keyword>